<keyword evidence="2" id="KW-1185">Reference proteome</keyword>
<name>A0A8H7VB46_9FUNG</name>
<organism evidence="1 2">
    <name type="scientific">Mucor saturninus</name>
    <dbReference type="NCBI Taxonomy" id="64648"/>
    <lineage>
        <taxon>Eukaryota</taxon>
        <taxon>Fungi</taxon>
        <taxon>Fungi incertae sedis</taxon>
        <taxon>Mucoromycota</taxon>
        <taxon>Mucoromycotina</taxon>
        <taxon>Mucoromycetes</taxon>
        <taxon>Mucorales</taxon>
        <taxon>Mucorineae</taxon>
        <taxon>Mucoraceae</taxon>
        <taxon>Mucor</taxon>
    </lineage>
</organism>
<dbReference type="AlphaFoldDB" id="A0A8H7VB46"/>
<comment type="caution">
    <text evidence="1">The sequence shown here is derived from an EMBL/GenBank/DDBJ whole genome shotgun (WGS) entry which is preliminary data.</text>
</comment>
<reference evidence="1" key="1">
    <citation type="submission" date="2020-12" db="EMBL/GenBank/DDBJ databases">
        <title>Metabolic potential, ecology and presence of endohyphal bacteria is reflected in genomic diversity of Mucoromycotina.</title>
        <authorList>
            <person name="Muszewska A."/>
            <person name="Okrasinska A."/>
            <person name="Steczkiewicz K."/>
            <person name="Drgas O."/>
            <person name="Orlowska M."/>
            <person name="Perlinska-Lenart U."/>
            <person name="Aleksandrzak-Piekarczyk T."/>
            <person name="Szatraj K."/>
            <person name="Zielenkiewicz U."/>
            <person name="Pilsyk S."/>
            <person name="Malc E."/>
            <person name="Mieczkowski P."/>
            <person name="Kruszewska J.S."/>
            <person name="Biernat P."/>
            <person name="Pawlowska J."/>
        </authorList>
    </citation>
    <scope>NUCLEOTIDE SEQUENCE</scope>
    <source>
        <strain evidence="1">WA0000017839</strain>
    </source>
</reference>
<evidence type="ECO:0000313" key="2">
    <source>
        <dbReference type="Proteomes" id="UP000603453"/>
    </source>
</evidence>
<evidence type="ECO:0000313" key="1">
    <source>
        <dbReference type="EMBL" id="KAG2207924.1"/>
    </source>
</evidence>
<accession>A0A8H7VB46</accession>
<sequence length="103" mass="11878">MAGSFTFVSKPGKKIALERVSHPCPKCKHYASVQLIRSEKQLIVFNVILSSVMRVRYECSKCNWRNEALPYHQLEFNNTIHEGRLITYFNESSKVSSLSNFAH</sequence>
<dbReference type="EMBL" id="JAEPRD010000022">
    <property type="protein sequence ID" value="KAG2207924.1"/>
    <property type="molecule type" value="Genomic_DNA"/>
</dbReference>
<gene>
    <name evidence="1" type="ORF">INT47_010908</name>
</gene>
<proteinExistence type="predicted"/>
<dbReference type="Proteomes" id="UP000603453">
    <property type="component" value="Unassembled WGS sequence"/>
</dbReference>
<dbReference type="OrthoDB" id="2222436at2759"/>
<protein>
    <submittedName>
        <fullName evidence="1">Uncharacterized protein</fullName>
    </submittedName>
</protein>